<dbReference type="InterPro" id="IPR058563">
    <property type="entry name" value="Trs120_TRAPPC9_N"/>
</dbReference>
<evidence type="ECO:0000313" key="6">
    <source>
        <dbReference type="Proteomes" id="UP001187471"/>
    </source>
</evidence>
<keyword evidence="6" id="KW-1185">Reference proteome</keyword>
<dbReference type="EMBL" id="JAVXUO010002426">
    <property type="protein sequence ID" value="KAK2973348.1"/>
    <property type="molecule type" value="Genomic_DNA"/>
</dbReference>
<feature type="domain" description="Trs120/TRAPPC9 N-terminal" evidence="3">
    <location>
        <begin position="205"/>
        <end position="270"/>
    </location>
</feature>
<dbReference type="PANTHER" id="PTHR21512:SF5">
    <property type="entry name" value="TRAFFICKING PROTEIN PARTICLE COMPLEX SUBUNIT 9"/>
    <property type="match status" value="1"/>
</dbReference>
<name>A0AA88U702_9ASTE</name>
<gene>
    <name evidence="5" type="ORF">RJ640_015103</name>
</gene>
<organism evidence="5 6">
    <name type="scientific">Escallonia rubra</name>
    <dbReference type="NCBI Taxonomy" id="112253"/>
    <lineage>
        <taxon>Eukaryota</taxon>
        <taxon>Viridiplantae</taxon>
        <taxon>Streptophyta</taxon>
        <taxon>Embryophyta</taxon>
        <taxon>Tracheophyta</taxon>
        <taxon>Spermatophyta</taxon>
        <taxon>Magnoliopsida</taxon>
        <taxon>eudicotyledons</taxon>
        <taxon>Gunneridae</taxon>
        <taxon>Pentapetalae</taxon>
        <taxon>asterids</taxon>
        <taxon>campanulids</taxon>
        <taxon>Escalloniales</taxon>
        <taxon>Escalloniaceae</taxon>
        <taxon>Escallonia</taxon>
    </lineage>
</organism>
<comment type="caution">
    <text evidence="5">The sequence shown here is derived from an EMBL/GenBank/DDBJ whole genome shotgun (WGS) entry which is preliminary data.</text>
</comment>
<evidence type="ECO:0000256" key="2">
    <source>
        <dbReference type="ARBA" id="ARBA00023034"/>
    </source>
</evidence>
<keyword evidence="2" id="KW-0333">Golgi apparatus</keyword>
<dbReference type="InterPro" id="IPR058564">
    <property type="entry name" value="TPR_TRAPPC9_Trs120"/>
</dbReference>
<dbReference type="AlphaFoldDB" id="A0AA88U702"/>
<evidence type="ECO:0000313" key="5">
    <source>
        <dbReference type="EMBL" id="KAK2973348.1"/>
    </source>
</evidence>
<evidence type="ECO:0000259" key="3">
    <source>
        <dbReference type="Pfam" id="PF08626"/>
    </source>
</evidence>
<proteinExistence type="predicted"/>
<dbReference type="Pfam" id="PF26251">
    <property type="entry name" value="TPR_TRAPPC9-Trs120"/>
    <property type="match status" value="1"/>
</dbReference>
<evidence type="ECO:0000259" key="4">
    <source>
        <dbReference type="Pfam" id="PF26251"/>
    </source>
</evidence>
<evidence type="ECO:0000256" key="1">
    <source>
        <dbReference type="ARBA" id="ARBA00004555"/>
    </source>
</evidence>
<protein>
    <submittedName>
        <fullName evidence="5">Uncharacterized protein</fullName>
    </submittedName>
</protein>
<feature type="domain" description="Trs120/TRAPPC9 TPR region" evidence="4">
    <location>
        <begin position="332"/>
        <end position="399"/>
    </location>
</feature>
<feature type="domain" description="Trs120/TRAPPC9 N-terminal" evidence="3">
    <location>
        <begin position="9"/>
        <end position="190"/>
    </location>
</feature>
<accession>A0AA88U702</accession>
<dbReference type="InterPro" id="IPR013935">
    <property type="entry name" value="Trs120_TRAPPC9"/>
</dbReference>
<dbReference type="PANTHER" id="PTHR21512">
    <property type="entry name" value="TRAFFICKING PROTEIN PARTICLE COMPLEX SUBUNIT 9"/>
    <property type="match status" value="1"/>
</dbReference>
<reference evidence="5" key="1">
    <citation type="submission" date="2022-12" db="EMBL/GenBank/DDBJ databases">
        <title>Draft genome assemblies for two species of Escallonia (Escalloniales).</title>
        <authorList>
            <person name="Chanderbali A."/>
            <person name="Dervinis C."/>
            <person name="Anghel I."/>
            <person name="Soltis D."/>
            <person name="Soltis P."/>
            <person name="Zapata F."/>
        </authorList>
    </citation>
    <scope>NUCLEOTIDE SEQUENCE</scope>
    <source>
        <strain evidence="5">UCBG92.1500</strain>
        <tissue evidence="5">Leaf</tissue>
    </source>
</reference>
<dbReference type="GO" id="GO:0005802">
    <property type="term" value="C:trans-Golgi network"/>
    <property type="evidence" value="ECO:0007669"/>
    <property type="project" value="TreeGrafter"/>
</dbReference>
<dbReference type="Pfam" id="PF08626">
    <property type="entry name" value="TRAPPC9-Trs120"/>
    <property type="match status" value="2"/>
</dbReference>
<comment type="subcellular location">
    <subcellularLocation>
        <location evidence="1">Golgi apparatus</location>
    </subcellularLocation>
</comment>
<sequence length="436" mass="48233">MEPDVSIDTSAMIRTAVLPIGPIPLPLFRDYASMLSPFCKIELSSISSFYTEHQKSPFANQPWDSGGSGLRFKFVVGGSPPSPWEDFQSNRKTLAVIGICHCPSSPDLAAVADQFAAACKAYSSSLVQRCFAFCPGDSQLEDDSKKGGNLILFPPADRQTQEFHLQTMMQDIAASLLMGFEKWVLQAESGGTILKTPLDSQASLSSEEVIKAKKRRLGRAQKTIGDYCLLAASPVDANAHYATALELARLTGDYFWYAGALEGSVCALLMDRMGQKDPALEEEVKYRYNSVILHYRKSFIQDNAQRVSPLSFELEATLKLARFLCRRELAKEVVELLTAVADGAKSLIDASDRLILYVEIARLFGTLGYHRKAAFFSRLVAQLYLQQENRLAAISAMQVLAMTTKAYRIQSRASIAPSFPKVNCNASWHSLNIFDY</sequence>
<dbReference type="Proteomes" id="UP001187471">
    <property type="component" value="Unassembled WGS sequence"/>
</dbReference>